<sequence length="153" mass="16970">MPKKGISKNPKTEAKEDAARNEEEKPDLLLDASISQARKGAKYSLALQKLVDTEKARMIPGVGAIHLVGCVEAREIQANILMISTIFHGLTTTIFFLSPYPTFLNQSPLPLTLLAGPERRVLKPGLMKPNPEYCAQFCAKHDESFTDNHRILL</sequence>
<evidence type="ECO:0000313" key="3">
    <source>
        <dbReference type="WBParaSite" id="jg13899"/>
    </source>
</evidence>
<keyword evidence="2" id="KW-1185">Reference proteome</keyword>
<feature type="compositionally biased region" description="Basic and acidic residues" evidence="1">
    <location>
        <begin position="10"/>
        <end position="27"/>
    </location>
</feature>
<dbReference type="Proteomes" id="UP000887574">
    <property type="component" value="Unplaced"/>
</dbReference>
<organism evidence="2 3">
    <name type="scientific">Ditylenchus dipsaci</name>
    <dbReference type="NCBI Taxonomy" id="166011"/>
    <lineage>
        <taxon>Eukaryota</taxon>
        <taxon>Metazoa</taxon>
        <taxon>Ecdysozoa</taxon>
        <taxon>Nematoda</taxon>
        <taxon>Chromadorea</taxon>
        <taxon>Rhabditida</taxon>
        <taxon>Tylenchina</taxon>
        <taxon>Tylenchomorpha</taxon>
        <taxon>Sphaerularioidea</taxon>
        <taxon>Anguinidae</taxon>
        <taxon>Anguininae</taxon>
        <taxon>Ditylenchus</taxon>
    </lineage>
</organism>
<accession>A0A915CY38</accession>
<feature type="region of interest" description="Disordered" evidence="1">
    <location>
        <begin position="1"/>
        <end position="27"/>
    </location>
</feature>
<proteinExistence type="predicted"/>
<evidence type="ECO:0000313" key="2">
    <source>
        <dbReference type="Proteomes" id="UP000887574"/>
    </source>
</evidence>
<evidence type="ECO:0000256" key="1">
    <source>
        <dbReference type="SAM" id="MobiDB-lite"/>
    </source>
</evidence>
<reference evidence="3" key="1">
    <citation type="submission" date="2022-11" db="UniProtKB">
        <authorList>
            <consortium name="WormBaseParasite"/>
        </authorList>
    </citation>
    <scope>IDENTIFICATION</scope>
</reference>
<dbReference type="AlphaFoldDB" id="A0A915CY38"/>
<name>A0A915CY38_9BILA</name>
<dbReference type="WBParaSite" id="jg13899">
    <property type="protein sequence ID" value="jg13899"/>
    <property type="gene ID" value="jg13899"/>
</dbReference>
<protein>
    <submittedName>
        <fullName evidence="3">Uncharacterized protein</fullName>
    </submittedName>
</protein>